<dbReference type="Gene3D" id="2.30.110.10">
    <property type="entry name" value="Electron Transport, Fmn-binding Protein, Chain A"/>
    <property type="match status" value="1"/>
</dbReference>
<dbReference type="EMBL" id="JXSU01000007">
    <property type="protein sequence ID" value="KIS22851.1"/>
    <property type="molecule type" value="Genomic_DNA"/>
</dbReference>
<dbReference type="AlphaFoldDB" id="A0A0D1BVL4"/>
<proteinExistence type="predicted"/>
<evidence type="ECO:0000313" key="3">
    <source>
        <dbReference type="Proteomes" id="UP000032250"/>
    </source>
</evidence>
<dbReference type="InterPro" id="IPR055196">
    <property type="entry name" value="Putative_PNPOx_2"/>
</dbReference>
<dbReference type="Proteomes" id="UP000032250">
    <property type="component" value="Unassembled WGS sequence"/>
</dbReference>
<feature type="domain" description="Pyridoxamine 5'-phosphate oxidase-like" evidence="1">
    <location>
        <begin position="11"/>
        <end position="131"/>
    </location>
</feature>
<dbReference type="RefSeq" id="WP_003489073.1">
    <property type="nucleotide sequence ID" value="NZ_JXSU01000007.1"/>
</dbReference>
<dbReference type="HOGENOM" id="CLU_149966_0_0_9"/>
<evidence type="ECO:0000259" key="1">
    <source>
        <dbReference type="Pfam" id="PF22696"/>
    </source>
</evidence>
<protein>
    <submittedName>
        <fullName evidence="2">Pyridoxamine 5-phosphate oxidase</fullName>
    </submittedName>
</protein>
<dbReference type="SUPFAM" id="SSF50475">
    <property type="entry name" value="FMN-binding split barrel"/>
    <property type="match status" value="1"/>
</dbReference>
<dbReference type="InterPro" id="IPR012349">
    <property type="entry name" value="Split_barrel_FMN-bd"/>
</dbReference>
<dbReference type="Pfam" id="PF22696">
    <property type="entry name" value="Putative_PNPOx_2"/>
    <property type="match status" value="1"/>
</dbReference>
<dbReference type="PATRIC" id="fig|1379739.3.peg.1197"/>
<comment type="caution">
    <text evidence="2">The sequence shown here is derived from an EMBL/GenBank/DDBJ whole genome shotgun (WGS) entry which is preliminary data.</text>
</comment>
<reference evidence="2 3" key="1">
    <citation type="submission" date="2014-06" db="EMBL/GenBank/DDBJ databases">
        <title>Genome characterization of distinct group I Clostridium botulinum lineages.</title>
        <authorList>
            <person name="Giordani F."/>
            <person name="Anselmo A."/>
            <person name="Fillo S."/>
            <person name="Palozzi A.M."/>
            <person name="Fortunato A."/>
            <person name="Gentile B."/>
            <person name="Ciammaruconi A."/>
            <person name="Anniballi F."/>
            <person name="De Medici D."/>
            <person name="Lista F."/>
        </authorList>
    </citation>
    <scope>NUCLEOTIDE SEQUENCE [LARGE SCALE GENOMIC DNA]</scope>
    <source>
        <strain evidence="2 3">B2 450</strain>
    </source>
</reference>
<name>A0A0D1BVL4_CLOBO</name>
<gene>
    <name evidence="2" type="ORF">N495_04390</name>
</gene>
<sequence length="140" mass="15990">MNFSQEFNRIMLSQKELALATSVDNIPNVRIVNFYYDVSKKGVVYFSTFSDNPKIEEFAKNNIVAFTTIPSNGNEHVRVNKALIQKSNLTIFDLKNDFIKKIPNYEITINEVGNQLSLYEIHFKEATVTLDYTESAAIAL</sequence>
<evidence type="ECO:0000313" key="2">
    <source>
        <dbReference type="EMBL" id="KIS22851.1"/>
    </source>
</evidence>
<accession>A0A0D1BVL4</accession>
<dbReference type="OrthoDB" id="2146997at2"/>
<organism evidence="2 3">
    <name type="scientific">Clostridium botulinum B2 450</name>
    <dbReference type="NCBI Taxonomy" id="1379739"/>
    <lineage>
        <taxon>Bacteria</taxon>
        <taxon>Bacillati</taxon>
        <taxon>Bacillota</taxon>
        <taxon>Clostridia</taxon>
        <taxon>Eubacteriales</taxon>
        <taxon>Clostridiaceae</taxon>
        <taxon>Clostridium</taxon>
    </lineage>
</organism>